<gene>
    <name evidence="6" type="ORF">H7R39_07855</name>
</gene>
<comment type="similarity">
    <text evidence="1">Belongs to the 'phage' integrase family.</text>
</comment>
<evidence type="ECO:0000313" key="7">
    <source>
        <dbReference type="Proteomes" id="UP000552683"/>
    </source>
</evidence>
<evidence type="ECO:0000256" key="2">
    <source>
        <dbReference type="ARBA" id="ARBA00022908"/>
    </source>
</evidence>
<dbReference type="Pfam" id="PF00589">
    <property type="entry name" value="Phage_integrase"/>
    <property type="match status" value="1"/>
</dbReference>
<keyword evidence="3" id="KW-0238">DNA-binding</keyword>
<feature type="domain" description="Tyr recombinase" evidence="5">
    <location>
        <begin position="206"/>
        <end position="388"/>
    </location>
</feature>
<keyword evidence="4" id="KW-0233">DNA recombination</keyword>
<comment type="caution">
    <text evidence="6">The sequence shown here is derived from an EMBL/GenBank/DDBJ whole genome shotgun (WGS) entry which is preliminary data.</text>
</comment>
<dbReference type="InterPro" id="IPR013762">
    <property type="entry name" value="Integrase-like_cat_sf"/>
</dbReference>
<dbReference type="SUPFAM" id="SSF56349">
    <property type="entry name" value="DNA breaking-rejoining enzymes"/>
    <property type="match status" value="1"/>
</dbReference>
<evidence type="ECO:0000256" key="1">
    <source>
        <dbReference type="ARBA" id="ARBA00008857"/>
    </source>
</evidence>
<dbReference type="Gene3D" id="1.10.150.130">
    <property type="match status" value="1"/>
</dbReference>
<protein>
    <submittedName>
        <fullName evidence="6">Tyrosine-type recombinase/integrase</fullName>
    </submittedName>
</protein>
<evidence type="ECO:0000256" key="4">
    <source>
        <dbReference type="ARBA" id="ARBA00023172"/>
    </source>
</evidence>
<dbReference type="InterPro" id="IPR050808">
    <property type="entry name" value="Phage_Integrase"/>
</dbReference>
<dbReference type="PANTHER" id="PTHR30629">
    <property type="entry name" value="PROPHAGE INTEGRASE"/>
    <property type="match status" value="1"/>
</dbReference>
<evidence type="ECO:0000256" key="3">
    <source>
        <dbReference type="ARBA" id="ARBA00023125"/>
    </source>
</evidence>
<dbReference type="PROSITE" id="PS51898">
    <property type="entry name" value="TYR_RECOMBINASE"/>
    <property type="match status" value="1"/>
</dbReference>
<keyword evidence="7" id="KW-1185">Reference proteome</keyword>
<dbReference type="GO" id="GO:0003677">
    <property type="term" value="F:DNA binding"/>
    <property type="evidence" value="ECO:0007669"/>
    <property type="project" value="UniProtKB-KW"/>
</dbReference>
<dbReference type="PANTHER" id="PTHR30629:SF2">
    <property type="entry name" value="PROPHAGE INTEGRASE INTS-RELATED"/>
    <property type="match status" value="1"/>
</dbReference>
<organism evidence="6 7">
    <name type="scientific">Campylobacter massiliensis</name>
    <dbReference type="NCBI Taxonomy" id="2762557"/>
    <lineage>
        <taxon>Bacteria</taxon>
        <taxon>Pseudomonadati</taxon>
        <taxon>Campylobacterota</taxon>
        <taxon>Epsilonproteobacteria</taxon>
        <taxon>Campylobacterales</taxon>
        <taxon>Campylobacteraceae</taxon>
        <taxon>Campylobacter</taxon>
    </lineage>
</organism>
<dbReference type="Gene3D" id="1.10.443.10">
    <property type="entry name" value="Intergrase catalytic core"/>
    <property type="match status" value="1"/>
</dbReference>
<evidence type="ECO:0000313" key="6">
    <source>
        <dbReference type="EMBL" id="MBC2883168.1"/>
    </source>
</evidence>
<dbReference type="InterPro" id="IPR011010">
    <property type="entry name" value="DNA_brk_join_enz"/>
</dbReference>
<dbReference type="RefSeq" id="WP_185898728.1">
    <property type="nucleotide sequence ID" value="NZ_JACLZK010000002.1"/>
</dbReference>
<sequence length="418" mass="48864">MAKTKNSIMTFKQVDEWILRQDTGGKNYTVRYSIPGYPKFKLEVSPKGKKVIRFYSPQNGKAVFVKIGEIPYITFEAAFKKGASYVNQEEEPRNARTFREVWAEFIKKNPLRFKDKTIHSYKVRTNKHILNTSLADMDISDISVSDLKLQIFNVCEHIPATNVKLFYVIDNVLKFAKKNNWIAENVLETYKFNNDYEVPNKKNTEHHPKIVNPQDLKKFLENICLTLKIGLKKRILVLFGLETALRSMNIFGLRWEDIDWDKKLVKFDKSRMKGELKTEKSRQDFILPLSGTMIELLTYLKKLEKSNGKGLVFDGVADQVINYLLKKMANITKHGLRGSFKTFAMKQMVNHGIPNYIIEMYMSHIPSMNDVEAAYTDLRYDDIEIQDMLRELAEWWDRYLLSLFNFKEVLLGVECNDD</sequence>
<keyword evidence="2" id="KW-0229">DNA integration</keyword>
<dbReference type="GO" id="GO:0006310">
    <property type="term" value="P:DNA recombination"/>
    <property type="evidence" value="ECO:0007669"/>
    <property type="project" value="UniProtKB-KW"/>
</dbReference>
<accession>A0A842J6S0</accession>
<dbReference type="GO" id="GO:0015074">
    <property type="term" value="P:DNA integration"/>
    <property type="evidence" value="ECO:0007669"/>
    <property type="project" value="UniProtKB-KW"/>
</dbReference>
<reference evidence="6 7" key="1">
    <citation type="submission" date="2020-08" db="EMBL/GenBank/DDBJ databases">
        <title>Complete genome and description of Campylobacter massiliensis Marseille-Q3452 sp. nov.</title>
        <authorList>
            <person name="Antezack A."/>
        </authorList>
    </citation>
    <scope>NUCLEOTIDE SEQUENCE [LARGE SCALE GENOMIC DNA]</scope>
    <source>
        <strain evidence="6 7">Marseille-Q3452</strain>
    </source>
</reference>
<dbReference type="InterPro" id="IPR002104">
    <property type="entry name" value="Integrase_catalytic"/>
</dbReference>
<dbReference type="EMBL" id="JACLZK010000002">
    <property type="protein sequence ID" value="MBC2883168.1"/>
    <property type="molecule type" value="Genomic_DNA"/>
</dbReference>
<name>A0A842J6S0_9BACT</name>
<dbReference type="Proteomes" id="UP000552683">
    <property type="component" value="Unassembled WGS sequence"/>
</dbReference>
<evidence type="ECO:0000259" key="5">
    <source>
        <dbReference type="PROSITE" id="PS51898"/>
    </source>
</evidence>
<dbReference type="InterPro" id="IPR010998">
    <property type="entry name" value="Integrase_recombinase_N"/>
</dbReference>
<proteinExistence type="inferred from homology"/>
<dbReference type="AlphaFoldDB" id="A0A842J6S0"/>